<reference evidence="2 3" key="1">
    <citation type="submission" date="2019-02" db="EMBL/GenBank/DDBJ databases">
        <title>Genome sequencing of the rare red list fungi Antrodiella citrinella (Flaviporus citrinellus).</title>
        <authorList>
            <person name="Buettner E."/>
            <person name="Kellner H."/>
        </authorList>
    </citation>
    <scope>NUCLEOTIDE SEQUENCE [LARGE SCALE GENOMIC DNA]</scope>
    <source>
        <strain evidence="2 3">DSM 108506</strain>
    </source>
</reference>
<dbReference type="Proteomes" id="UP000308730">
    <property type="component" value="Unassembled WGS sequence"/>
</dbReference>
<sequence length="245" mass="27651">MYICTRWHAYQAAAVVALTSAVELVLVVRIYALFNRRKIIIIPILVLWLIETTGMVISMVFAVPRMQFFGPCMIAYATPVLMGYWMSALAFESILFCLTIIRFLQFTPFHRKQGTLLYVFIQDGTWVFIVTFILMLINGIAIHTHLHTHLHAPLSGVCYQWAVSGFSCAGSTMLLNLRRFAHHHTNPDSTSDFANATHPPRCAQQPYGFLTTQFDVCQVPPAVEVKVKLKLPRVREGSEGTAETT</sequence>
<feature type="transmembrane region" description="Helical" evidence="1">
    <location>
        <begin position="12"/>
        <end position="32"/>
    </location>
</feature>
<evidence type="ECO:0000313" key="3">
    <source>
        <dbReference type="Proteomes" id="UP000308730"/>
    </source>
</evidence>
<feature type="transmembrane region" description="Helical" evidence="1">
    <location>
        <begin position="39"/>
        <end position="63"/>
    </location>
</feature>
<evidence type="ECO:0000256" key="1">
    <source>
        <dbReference type="SAM" id="Phobius"/>
    </source>
</evidence>
<dbReference type="EMBL" id="SGPM01000019">
    <property type="protein sequence ID" value="THH32558.1"/>
    <property type="molecule type" value="Genomic_DNA"/>
</dbReference>
<protein>
    <submittedName>
        <fullName evidence="2">Uncharacterized protein</fullName>
    </submittedName>
</protein>
<evidence type="ECO:0000313" key="2">
    <source>
        <dbReference type="EMBL" id="THH32558.1"/>
    </source>
</evidence>
<feature type="transmembrane region" description="Helical" evidence="1">
    <location>
        <begin position="116"/>
        <end position="142"/>
    </location>
</feature>
<feature type="transmembrane region" description="Helical" evidence="1">
    <location>
        <begin position="83"/>
        <end position="104"/>
    </location>
</feature>
<keyword evidence="1" id="KW-1133">Transmembrane helix</keyword>
<keyword evidence="1" id="KW-0812">Transmembrane</keyword>
<name>A0A4S4N3W3_9APHY</name>
<gene>
    <name evidence="2" type="ORF">EUX98_g1612</name>
</gene>
<keyword evidence="3" id="KW-1185">Reference proteome</keyword>
<keyword evidence="1" id="KW-0472">Membrane</keyword>
<feature type="transmembrane region" description="Helical" evidence="1">
    <location>
        <begin position="154"/>
        <end position="175"/>
    </location>
</feature>
<dbReference type="AlphaFoldDB" id="A0A4S4N3W3"/>
<dbReference type="OrthoDB" id="2637653at2759"/>
<accession>A0A4S4N3W3</accession>
<organism evidence="2 3">
    <name type="scientific">Antrodiella citrinella</name>
    <dbReference type="NCBI Taxonomy" id="2447956"/>
    <lineage>
        <taxon>Eukaryota</taxon>
        <taxon>Fungi</taxon>
        <taxon>Dikarya</taxon>
        <taxon>Basidiomycota</taxon>
        <taxon>Agaricomycotina</taxon>
        <taxon>Agaricomycetes</taxon>
        <taxon>Polyporales</taxon>
        <taxon>Steccherinaceae</taxon>
        <taxon>Antrodiella</taxon>
    </lineage>
</organism>
<proteinExistence type="predicted"/>
<comment type="caution">
    <text evidence="2">The sequence shown here is derived from an EMBL/GenBank/DDBJ whole genome shotgun (WGS) entry which is preliminary data.</text>
</comment>